<reference evidence="1 2" key="1">
    <citation type="submission" date="2019-07" db="EMBL/GenBank/DDBJ databases">
        <title>The draft genome sequence of Vibrio algivorus M1486.</title>
        <authorList>
            <person name="Meng X."/>
        </authorList>
    </citation>
    <scope>NUCLEOTIDE SEQUENCE [LARGE SCALE GENOMIC DNA]</scope>
    <source>
        <strain evidence="1 2">M1486</strain>
    </source>
</reference>
<accession>A0A557P140</accession>
<dbReference type="AlphaFoldDB" id="A0A557P140"/>
<name>A0A557P140_9VIBR</name>
<proteinExistence type="predicted"/>
<organism evidence="1 2">
    <name type="scientific">Vibrio algivorus</name>
    <dbReference type="NCBI Taxonomy" id="1667024"/>
    <lineage>
        <taxon>Bacteria</taxon>
        <taxon>Pseudomonadati</taxon>
        <taxon>Pseudomonadota</taxon>
        <taxon>Gammaproteobacteria</taxon>
        <taxon>Vibrionales</taxon>
        <taxon>Vibrionaceae</taxon>
        <taxon>Vibrio</taxon>
    </lineage>
</organism>
<dbReference type="RefSeq" id="WP_144388729.1">
    <property type="nucleotide sequence ID" value="NZ_CANNCB010000030.1"/>
</dbReference>
<evidence type="ECO:0000313" key="1">
    <source>
        <dbReference type="EMBL" id="TVO34383.1"/>
    </source>
</evidence>
<dbReference type="EMBL" id="VMKJ01000031">
    <property type="protein sequence ID" value="TVO34383.1"/>
    <property type="molecule type" value="Genomic_DNA"/>
</dbReference>
<dbReference type="Proteomes" id="UP000319828">
    <property type="component" value="Unassembled WGS sequence"/>
</dbReference>
<gene>
    <name evidence="1" type="ORF">FOF44_13455</name>
</gene>
<comment type="caution">
    <text evidence="1">The sequence shown here is derived from an EMBL/GenBank/DDBJ whole genome shotgun (WGS) entry which is preliminary data.</text>
</comment>
<sequence>MTEPTLTPQQQAIATLKANLHLPNGGFHTLIVELARKYLLPFQAVRKVLKQSQKAIEKKIKHQFDDVSNFDLTLENWLNLIHISLKEQAKGNLPLMEILQQSQLYQDAIQTLSQPINDQAQRETAREQLAMTYEIEVYKPLTEMLYTSILYWKLPDDLYQMTPAKQQEFEGYPQHMEAVRHLLVLSEKNNFK</sequence>
<evidence type="ECO:0000313" key="2">
    <source>
        <dbReference type="Proteomes" id="UP000319828"/>
    </source>
</evidence>
<dbReference type="OrthoDB" id="5904656at2"/>
<protein>
    <submittedName>
        <fullName evidence="1">Uncharacterized protein</fullName>
    </submittedName>
</protein>